<evidence type="ECO:0000313" key="2">
    <source>
        <dbReference type="EMBL" id="HER43620.1"/>
    </source>
</evidence>
<gene>
    <name evidence="2" type="ORF">ENO08_04085</name>
</gene>
<dbReference type="GO" id="GO:0046872">
    <property type="term" value="F:metal ion binding"/>
    <property type="evidence" value="ECO:0007669"/>
    <property type="project" value="InterPro"/>
</dbReference>
<sequence length="131" mass="14569">MKRKYGIAALVLLLAAALSSPLLAGKTKRPHPSKLKYPPLELATPEVEEIRLSNGLEGFLVEDHEIPIVNVYLLVKTYYPDREKYGLNEMAGWVIRNGGTETWPSDKLNDELEFLAAYIEVGGGNLEKTIS</sequence>
<feature type="non-terminal residue" evidence="2">
    <location>
        <position position="131"/>
    </location>
</feature>
<accession>A0A7V2AUQ4</accession>
<organism evidence="2">
    <name type="scientific">Eiseniibacteriota bacterium</name>
    <dbReference type="NCBI Taxonomy" id="2212470"/>
    <lineage>
        <taxon>Bacteria</taxon>
        <taxon>Candidatus Eiseniibacteriota</taxon>
    </lineage>
</organism>
<dbReference type="SUPFAM" id="SSF63411">
    <property type="entry name" value="LuxS/MPP-like metallohydrolase"/>
    <property type="match status" value="1"/>
</dbReference>
<dbReference type="Proteomes" id="UP000886069">
    <property type="component" value="Unassembled WGS sequence"/>
</dbReference>
<dbReference type="AlphaFoldDB" id="A0A7V2AUQ4"/>
<name>A0A7V2AUQ4_UNCEI</name>
<reference evidence="2" key="1">
    <citation type="journal article" date="2020" name="mSystems">
        <title>Genome- and Community-Level Interaction Insights into Carbon Utilization and Element Cycling Functions of Hydrothermarchaeota in Hydrothermal Sediment.</title>
        <authorList>
            <person name="Zhou Z."/>
            <person name="Liu Y."/>
            <person name="Xu W."/>
            <person name="Pan J."/>
            <person name="Luo Z.H."/>
            <person name="Li M."/>
        </authorList>
    </citation>
    <scope>NUCLEOTIDE SEQUENCE [LARGE SCALE GENOMIC DNA]</scope>
    <source>
        <strain evidence="2">SpSt-1233</strain>
    </source>
</reference>
<keyword evidence="1" id="KW-0732">Signal</keyword>
<comment type="caution">
    <text evidence="2">The sequence shown here is derived from an EMBL/GenBank/DDBJ whole genome shotgun (WGS) entry which is preliminary data.</text>
</comment>
<proteinExistence type="predicted"/>
<feature type="signal peptide" evidence="1">
    <location>
        <begin position="1"/>
        <end position="24"/>
    </location>
</feature>
<evidence type="ECO:0000256" key="1">
    <source>
        <dbReference type="SAM" id="SignalP"/>
    </source>
</evidence>
<dbReference type="EMBL" id="DSEC01000288">
    <property type="protein sequence ID" value="HER43620.1"/>
    <property type="molecule type" value="Genomic_DNA"/>
</dbReference>
<protein>
    <recommendedName>
        <fullName evidence="3">Insulinase family protein</fullName>
    </recommendedName>
</protein>
<dbReference type="InterPro" id="IPR011249">
    <property type="entry name" value="Metalloenz_LuxS/M16"/>
</dbReference>
<feature type="chain" id="PRO_5031355902" description="Insulinase family protein" evidence="1">
    <location>
        <begin position="25"/>
        <end position="131"/>
    </location>
</feature>
<evidence type="ECO:0008006" key="3">
    <source>
        <dbReference type="Google" id="ProtNLM"/>
    </source>
</evidence>